<proteinExistence type="predicted"/>
<dbReference type="RefSeq" id="WP_289836108.1">
    <property type="nucleotide sequence ID" value="NZ_JAUEIQ010000008.1"/>
</dbReference>
<gene>
    <name evidence="2" type="ORF">QVN30_08760</name>
</gene>
<dbReference type="InterPro" id="IPR046117">
    <property type="entry name" value="DUF6054"/>
</dbReference>
<feature type="region of interest" description="Disordered" evidence="1">
    <location>
        <begin position="111"/>
        <end position="137"/>
    </location>
</feature>
<protein>
    <submittedName>
        <fullName evidence="2">DUF6054 family protein</fullName>
    </submittedName>
</protein>
<sequence length="137" mass="14429">MIPLEAPIGMEDAKALVRTAVGELGTSIEWAGKTERDLGDFSVYVGVIEKFFLRNGSYASLTIVITGDGSSSRVEAIGSGAGDGLLNIGLGAHQAFERDFESALRENGYEWSSSASPAWRTKTSVLPSASERSGAKA</sequence>
<feature type="compositionally biased region" description="Polar residues" evidence="1">
    <location>
        <begin position="111"/>
        <end position="131"/>
    </location>
</feature>
<dbReference type="Proteomes" id="UP001168435">
    <property type="component" value="Unassembled WGS sequence"/>
</dbReference>
<evidence type="ECO:0000313" key="2">
    <source>
        <dbReference type="EMBL" id="MDN0064395.1"/>
    </source>
</evidence>
<organism evidence="2 3">
    <name type="scientific">Collinsella ihumii</name>
    <dbReference type="NCBI Taxonomy" id="1720204"/>
    <lineage>
        <taxon>Bacteria</taxon>
        <taxon>Bacillati</taxon>
        <taxon>Actinomycetota</taxon>
        <taxon>Coriobacteriia</taxon>
        <taxon>Coriobacteriales</taxon>
        <taxon>Coriobacteriaceae</taxon>
        <taxon>Collinsella</taxon>
    </lineage>
</organism>
<comment type="caution">
    <text evidence="2">The sequence shown here is derived from an EMBL/GenBank/DDBJ whole genome shotgun (WGS) entry which is preliminary data.</text>
</comment>
<name>A0ABT7XG71_9ACTN</name>
<evidence type="ECO:0000313" key="3">
    <source>
        <dbReference type="Proteomes" id="UP001168435"/>
    </source>
</evidence>
<evidence type="ECO:0000256" key="1">
    <source>
        <dbReference type="SAM" id="MobiDB-lite"/>
    </source>
</evidence>
<accession>A0ABT7XG71</accession>
<reference evidence="2" key="2">
    <citation type="submission" date="2024-05" db="EMBL/GenBank/DDBJ databases">
        <title>Identification and characterization of horizontal gene transfer across gut microbiota members of farm animals based on homology search.</title>
        <authorList>
            <person name="Schwarzerova J."/>
            <person name="Nykrynova M."/>
            <person name="Jureckova K."/>
            <person name="Cejkova D."/>
            <person name="Rychlik I."/>
        </authorList>
    </citation>
    <scope>NUCLEOTIDE SEQUENCE</scope>
    <source>
        <strain evidence="2">176_SSukc20</strain>
    </source>
</reference>
<keyword evidence="3" id="KW-1185">Reference proteome</keyword>
<dbReference type="Pfam" id="PF19524">
    <property type="entry name" value="DUF6054"/>
    <property type="match status" value="1"/>
</dbReference>
<dbReference type="EMBL" id="JAUEIQ010000008">
    <property type="protein sequence ID" value="MDN0064395.1"/>
    <property type="molecule type" value="Genomic_DNA"/>
</dbReference>
<reference evidence="2" key="1">
    <citation type="submission" date="2023-06" db="EMBL/GenBank/DDBJ databases">
        <authorList>
            <person name="Zeman M."/>
            <person name="Kubasova T."/>
            <person name="Jahodarova E."/>
            <person name="Nykrynova M."/>
            <person name="Rychlik I."/>
        </authorList>
    </citation>
    <scope>NUCLEOTIDE SEQUENCE</scope>
    <source>
        <strain evidence="2">176_SSukc20</strain>
    </source>
</reference>